<name>A0A0M4CVJ3_9BACT</name>
<keyword evidence="3" id="KW-1185">Reference proteome</keyword>
<evidence type="ECO:0000313" key="3">
    <source>
        <dbReference type="Proteomes" id="UP000057158"/>
    </source>
</evidence>
<feature type="domain" description="AB hydrolase-1" evidence="1">
    <location>
        <begin position="39"/>
        <end position="209"/>
    </location>
</feature>
<gene>
    <name evidence="2" type="ORF">DSOUD_0955</name>
</gene>
<dbReference type="EMBL" id="CP010802">
    <property type="protein sequence ID" value="ALC15741.1"/>
    <property type="molecule type" value="Genomic_DNA"/>
</dbReference>
<organism evidence="2 3">
    <name type="scientific">Desulfuromonas soudanensis</name>
    <dbReference type="NCBI Taxonomy" id="1603606"/>
    <lineage>
        <taxon>Bacteria</taxon>
        <taxon>Pseudomonadati</taxon>
        <taxon>Thermodesulfobacteriota</taxon>
        <taxon>Desulfuromonadia</taxon>
        <taxon>Desulfuromonadales</taxon>
        <taxon>Desulfuromonadaceae</taxon>
        <taxon>Desulfuromonas</taxon>
    </lineage>
</organism>
<dbReference type="AlphaFoldDB" id="A0A0M4CVJ3"/>
<dbReference type="STRING" id="1603606.DSOUD_0955"/>
<protein>
    <submittedName>
        <fullName evidence="2">Esterase/lipase</fullName>
    </submittedName>
</protein>
<dbReference type="Pfam" id="PF12697">
    <property type="entry name" value="Abhydrolase_6"/>
    <property type="match status" value="1"/>
</dbReference>
<dbReference type="OrthoDB" id="9786110at2"/>
<reference evidence="2 3" key="1">
    <citation type="submission" date="2015-07" db="EMBL/GenBank/DDBJ databases">
        <title>Isolation and Genomic Characterization of a Novel Halophilic Metal-Reducing Deltaproteobacterium from the Deep Subsurface.</title>
        <authorList>
            <person name="Badalamenti J.P."/>
            <person name="Summers Z.M."/>
            <person name="Gralnick J.A."/>
            <person name="Bond D.R."/>
        </authorList>
    </citation>
    <scope>NUCLEOTIDE SEQUENCE [LARGE SCALE GENOMIC DNA]</scope>
    <source>
        <strain evidence="2 3">WTL</strain>
    </source>
</reference>
<dbReference type="InterPro" id="IPR000073">
    <property type="entry name" value="AB_hydrolase_1"/>
</dbReference>
<dbReference type="InterPro" id="IPR051044">
    <property type="entry name" value="MAG_DAG_Lipase"/>
</dbReference>
<dbReference type="PATRIC" id="fig|1603606.3.peg.1047"/>
<dbReference type="PANTHER" id="PTHR11614">
    <property type="entry name" value="PHOSPHOLIPASE-RELATED"/>
    <property type="match status" value="1"/>
</dbReference>
<evidence type="ECO:0000259" key="1">
    <source>
        <dbReference type="Pfam" id="PF12697"/>
    </source>
</evidence>
<dbReference type="RefSeq" id="WP_053549919.1">
    <property type="nucleotide sequence ID" value="NZ_CP010802.1"/>
</dbReference>
<dbReference type="Gene3D" id="3.40.50.1820">
    <property type="entry name" value="alpha/beta hydrolase"/>
    <property type="match status" value="1"/>
</dbReference>
<dbReference type="KEGG" id="des:DSOUD_0955"/>
<accession>A0A0M4CVJ3</accession>
<dbReference type="SUPFAM" id="SSF53474">
    <property type="entry name" value="alpha/beta-Hydrolases"/>
    <property type="match status" value="1"/>
</dbReference>
<dbReference type="InterPro" id="IPR029058">
    <property type="entry name" value="AB_hydrolase_fold"/>
</dbReference>
<sequence>MPTPLSIDGELELARRQGVRHPAQLPFLLEPEMVRKGAVLLVHGFSAGPAEMKLFGQALAAAGFTVLAVRLPGHGTSPGDLATRRWEEWLEAVIDGYRLLSERHERIYGLGMSTGALLLLALAARKELAGMVLLSPYLRVRHPLAPLVGMLRFVKKYQRNPNAEGMEGLYYQNRPLQGVFELRQLTRRVEGMLPEITAPALVVGAEGDETTDIESGLEIFRRLGSRRKEYHRYGPEVPHVLCTEENPRWREVLELTGAFIGSLEPREPAG</sequence>
<proteinExistence type="predicted"/>
<evidence type="ECO:0000313" key="2">
    <source>
        <dbReference type="EMBL" id="ALC15741.1"/>
    </source>
</evidence>
<dbReference type="Proteomes" id="UP000057158">
    <property type="component" value="Chromosome"/>
</dbReference>